<accession>A0ABR3JXG5</accession>
<protein>
    <submittedName>
        <fullName evidence="1">Uncharacterized protein</fullName>
    </submittedName>
</protein>
<reference evidence="2" key="1">
    <citation type="submission" date="2024-06" db="EMBL/GenBank/DDBJ databases">
        <title>Multi-omics analyses provide insights into the biosynthesis of the anticancer antibiotic pleurotin in Hohenbuehelia grisea.</title>
        <authorList>
            <person name="Weaver J.A."/>
            <person name="Alberti F."/>
        </authorList>
    </citation>
    <scope>NUCLEOTIDE SEQUENCE [LARGE SCALE GENOMIC DNA]</scope>
    <source>
        <strain evidence="2">T-177</strain>
    </source>
</reference>
<evidence type="ECO:0000313" key="1">
    <source>
        <dbReference type="EMBL" id="KAL0960541.1"/>
    </source>
</evidence>
<name>A0ABR3JXG5_9AGAR</name>
<comment type="caution">
    <text evidence="1">The sequence shown here is derived from an EMBL/GenBank/DDBJ whole genome shotgun (WGS) entry which is preliminary data.</text>
</comment>
<dbReference type="Proteomes" id="UP001556367">
    <property type="component" value="Unassembled WGS sequence"/>
</dbReference>
<evidence type="ECO:0000313" key="2">
    <source>
        <dbReference type="Proteomes" id="UP001556367"/>
    </source>
</evidence>
<gene>
    <name evidence="1" type="ORF">HGRIS_005579</name>
</gene>
<keyword evidence="2" id="KW-1185">Reference proteome</keyword>
<proteinExistence type="predicted"/>
<dbReference type="EMBL" id="JASNQZ010000001">
    <property type="protein sequence ID" value="KAL0960541.1"/>
    <property type="molecule type" value="Genomic_DNA"/>
</dbReference>
<sequence length="128" mass="14481">MTWGDPKEGTGWACVFLEEVDDLKRTFNEEYDGDEAKFFEYWPQGFRWTCCGMTGDMSYGCDHHGRGKKPCTCDFCKMGKPLPDRIYFEQCASRKGLDLARGPDPRSSNFILGTIAEIGRAITGLDND</sequence>
<organism evidence="1 2">
    <name type="scientific">Hohenbuehelia grisea</name>
    <dbReference type="NCBI Taxonomy" id="104357"/>
    <lineage>
        <taxon>Eukaryota</taxon>
        <taxon>Fungi</taxon>
        <taxon>Dikarya</taxon>
        <taxon>Basidiomycota</taxon>
        <taxon>Agaricomycotina</taxon>
        <taxon>Agaricomycetes</taxon>
        <taxon>Agaricomycetidae</taxon>
        <taxon>Agaricales</taxon>
        <taxon>Pleurotineae</taxon>
        <taxon>Pleurotaceae</taxon>
        <taxon>Hohenbuehelia</taxon>
    </lineage>
</organism>